<reference evidence="1 2" key="1">
    <citation type="submission" date="2016-04" db="EMBL/GenBank/DDBJ databases">
        <title>ATOL: Assembling a taxonomically balanced genome-scale reconstruction of the evolutionary history of the Enterobacteriaceae.</title>
        <authorList>
            <person name="Plunkett G.III."/>
            <person name="Neeno-Eckwall E.C."/>
            <person name="Glasner J.D."/>
            <person name="Perna N.T."/>
        </authorList>
    </citation>
    <scope>NUCLEOTIDE SEQUENCE [LARGE SCALE GENOMIC DNA]</scope>
    <source>
        <strain evidence="1 2">ATCC 51607</strain>
    </source>
</reference>
<dbReference type="AlphaFoldDB" id="A0A1B7HTJ2"/>
<dbReference type="Proteomes" id="UP000078286">
    <property type="component" value="Unassembled WGS sequence"/>
</dbReference>
<dbReference type="RefSeq" id="WP_064554555.1">
    <property type="nucleotide sequence ID" value="NZ_LXEO01000017.1"/>
</dbReference>
<gene>
    <name evidence="1" type="ORF">M979_1808</name>
</gene>
<dbReference type="EMBL" id="LXEO01000017">
    <property type="protein sequence ID" value="OAT18984.1"/>
    <property type="molecule type" value="Genomic_DNA"/>
</dbReference>
<comment type="caution">
    <text evidence="1">The sequence shown here is derived from an EMBL/GenBank/DDBJ whole genome shotgun (WGS) entry which is preliminary data.</text>
</comment>
<sequence length="200" mass="22272">MTTSTTLSTDYLVNSSDKIIPVSDVSGIGIVENRLYFIGRASRALHIEHFDSDEAVKAAFTVYASIFKSGLTDEAIYEGNRCIARLRFVYGISLFQNDEQAILMLINRYGGTLVSESAKSDTLDDAFQELATALGGREFEAMRFRWLHANCLISSRLLPMVEKTPNGVVIKVSDKFVSFVATNDDEHKEQLFADIRTALI</sequence>
<evidence type="ECO:0000313" key="1">
    <source>
        <dbReference type="EMBL" id="OAT18984.1"/>
    </source>
</evidence>
<accession>A0A1B7HTJ2</accession>
<keyword evidence="2" id="KW-1185">Reference proteome</keyword>
<protein>
    <submittedName>
        <fullName evidence="1">Uncharacterized protein</fullName>
    </submittedName>
</protein>
<proteinExistence type="predicted"/>
<dbReference type="PATRIC" id="fig|1354255.3.peg.1871"/>
<organism evidence="1 2">
    <name type="scientific">Buttiauxella noackiae ATCC 51607</name>
    <dbReference type="NCBI Taxonomy" id="1354255"/>
    <lineage>
        <taxon>Bacteria</taxon>
        <taxon>Pseudomonadati</taxon>
        <taxon>Pseudomonadota</taxon>
        <taxon>Gammaproteobacteria</taxon>
        <taxon>Enterobacterales</taxon>
        <taxon>Enterobacteriaceae</taxon>
        <taxon>Buttiauxella</taxon>
    </lineage>
</organism>
<evidence type="ECO:0000313" key="2">
    <source>
        <dbReference type="Proteomes" id="UP000078286"/>
    </source>
</evidence>
<name>A0A1B7HTJ2_9ENTR</name>